<dbReference type="Proteomes" id="UP000828390">
    <property type="component" value="Unassembled WGS sequence"/>
</dbReference>
<gene>
    <name evidence="1" type="ORF">DPMN_190364</name>
</gene>
<protein>
    <submittedName>
        <fullName evidence="1">Uncharacterized protein</fullName>
    </submittedName>
</protein>
<evidence type="ECO:0000313" key="2">
    <source>
        <dbReference type="Proteomes" id="UP000828390"/>
    </source>
</evidence>
<evidence type="ECO:0000313" key="1">
    <source>
        <dbReference type="EMBL" id="KAH3755666.1"/>
    </source>
</evidence>
<reference evidence="1" key="2">
    <citation type="submission" date="2020-11" db="EMBL/GenBank/DDBJ databases">
        <authorList>
            <person name="McCartney M.A."/>
            <person name="Auch B."/>
            <person name="Kono T."/>
            <person name="Mallez S."/>
            <person name="Becker A."/>
            <person name="Gohl D.M."/>
            <person name="Silverstein K.A.T."/>
            <person name="Koren S."/>
            <person name="Bechman K.B."/>
            <person name="Herman A."/>
            <person name="Abrahante J.E."/>
            <person name="Garbe J."/>
        </authorList>
    </citation>
    <scope>NUCLEOTIDE SEQUENCE</scope>
    <source>
        <strain evidence="1">Duluth1</strain>
        <tissue evidence="1">Whole animal</tissue>
    </source>
</reference>
<sequence>MANNDIGAYNIVDSIIIYYLHNPKVHGAKHIRARGDREQRRVVEKGSKLFSAVDPMRKLAIDAEAAQSTV</sequence>
<accession>A0A9D4IAB5</accession>
<proteinExistence type="predicted"/>
<name>A0A9D4IAB5_DREPO</name>
<reference evidence="1" key="1">
    <citation type="journal article" date="2019" name="bioRxiv">
        <title>The Genome of the Zebra Mussel, Dreissena polymorpha: A Resource for Invasive Species Research.</title>
        <authorList>
            <person name="McCartney M.A."/>
            <person name="Auch B."/>
            <person name="Kono T."/>
            <person name="Mallez S."/>
            <person name="Zhang Y."/>
            <person name="Obille A."/>
            <person name="Becker A."/>
            <person name="Abrahante J.E."/>
            <person name="Garbe J."/>
            <person name="Badalamenti J.P."/>
            <person name="Herman A."/>
            <person name="Mangelson H."/>
            <person name="Liachko I."/>
            <person name="Sullivan S."/>
            <person name="Sone E.D."/>
            <person name="Koren S."/>
            <person name="Silverstein K.A.T."/>
            <person name="Beckman K.B."/>
            <person name="Gohl D.M."/>
        </authorList>
    </citation>
    <scope>NUCLEOTIDE SEQUENCE</scope>
    <source>
        <strain evidence="1">Duluth1</strain>
        <tissue evidence="1">Whole animal</tissue>
    </source>
</reference>
<organism evidence="1 2">
    <name type="scientific">Dreissena polymorpha</name>
    <name type="common">Zebra mussel</name>
    <name type="synonym">Mytilus polymorpha</name>
    <dbReference type="NCBI Taxonomy" id="45954"/>
    <lineage>
        <taxon>Eukaryota</taxon>
        <taxon>Metazoa</taxon>
        <taxon>Spiralia</taxon>
        <taxon>Lophotrochozoa</taxon>
        <taxon>Mollusca</taxon>
        <taxon>Bivalvia</taxon>
        <taxon>Autobranchia</taxon>
        <taxon>Heteroconchia</taxon>
        <taxon>Euheterodonta</taxon>
        <taxon>Imparidentia</taxon>
        <taxon>Neoheterodontei</taxon>
        <taxon>Myida</taxon>
        <taxon>Dreissenoidea</taxon>
        <taxon>Dreissenidae</taxon>
        <taxon>Dreissena</taxon>
    </lineage>
</organism>
<keyword evidence="2" id="KW-1185">Reference proteome</keyword>
<comment type="caution">
    <text evidence="1">The sequence shown here is derived from an EMBL/GenBank/DDBJ whole genome shotgun (WGS) entry which is preliminary data.</text>
</comment>
<dbReference type="EMBL" id="JAIWYP010000010">
    <property type="protein sequence ID" value="KAH3755666.1"/>
    <property type="molecule type" value="Genomic_DNA"/>
</dbReference>
<dbReference type="AlphaFoldDB" id="A0A9D4IAB5"/>